<dbReference type="AlphaFoldDB" id="A0A6P2NYD4"/>
<gene>
    <name evidence="1" type="ORF">BPS26883_04833</name>
</gene>
<dbReference type="InterPro" id="IPR011101">
    <property type="entry name" value="DUF5131"/>
</dbReference>
<evidence type="ECO:0000313" key="1">
    <source>
        <dbReference type="EMBL" id="VWB99825.1"/>
    </source>
</evidence>
<protein>
    <submittedName>
        <fullName evidence="1">Gp37Gp68 family protein</fullName>
    </submittedName>
</protein>
<dbReference type="RefSeq" id="WP_081074425.1">
    <property type="nucleotide sequence ID" value="NZ_CABVPP010000045.1"/>
</dbReference>
<dbReference type="GeneID" id="93171882"/>
<dbReference type="EMBL" id="CABVPP010000045">
    <property type="protein sequence ID" value="VWB99825.1"/>
    <property type="molecule type" value="Genomic_DNA"/>
</dbReference>
<organism evidence="1 2">
    <name type="scientific">Burkholderia pseudomultivorans</name>
    <dbReference type="NCBI Taxonomy" id="1207504"/>
    <lineage>
        <taxon>Bacteria</taxon>
        <taxon>Pseudomonadati</taxon>
        <taxon>Pseudomonadota</taxon>
        <taxon>Betaproteobacteria</taxon>
        <taxon>Burkholderiales</taxon>
        <taxon>Burkholderiaceae</taxon>
        <taxon>Burkholderia</taxon>
        <taxon>Burkholderia cepacia complex</taxon>
    </lineage>
</organism>
<dbReference type="Pfam" id="PF07505">
    <property type="entry name" value="DUF5131"/>
    <property type="match status" value="1"/>
</dbReference>
<name>A0A6P2NYD4_9BURK</name>
<accession>A0A6P2NYD4</accession>
<reference evidence="1 2" key="1">
    <citation type="submission" date="2019-09" db="EMBL/GenBank/DDBJ databases">
        <authorList>
            <person name="Depoorter E."/>
        </authorList>
    </citation>
    <scope>NUCLEOTIDE SEQUENCE [LARGE SCALE GENOMIC DNA]</scope>
    <source>
        <strain evidence="1">LMG 26883</strain>
    </source>
</reference>
<dbReference type="Proteomes" id="UP000494162">
    <property type="component" value="Unassembled WGS sequence"/>
</dbReference>
<evidence type="ECO:0000313" key="2">
    <source>
        <dbReference type="Proteomes" id="UP000494162"/>
    </source>
</evidence>
<proteinExistence type="predicted"/>
<sequence>MGQDSRIEWTHHTFNPWWGCTRVSPACKYCYADSWAQRLGLDLWGDAAGRRFFSDAHWREPYKWNKAAEAKGERRRVFCASMADLFEDRDELNPWRERLWPIIEETTSLDWLLLTKRPELVKSMVPWKRKWPSNIWLGTTAENQVWAKERIPHLLKIPARVRFVSCEPLLGPLNLQKWLSAPGEKKGLHWVIAGGESGSKARPMNPEWAESLRDQCLESGTAFHFKQWGHWGPESAADRKAVQFVEMIDSNHQPIVLYKLGKHATGRHLAGRTWDQFPEPDTQA</sequence>